<dbReference type="InterPro" id="IPR001692">
    <property type="entry name" value="Histidinol_DH_CS"/>
</dbReference>
<comment type="similarity">
    <text evidence="1 5 9">Belongs to the histidinol dehydrogenase family.</text>
</comment>
<dbReference type="PIRSF" id="PIRSF000099">
    <property type="entry name" value="Histidinol_dh"/>
    <property type="match status" value="1"/>
</dbReference>
<dbReference type="GO" id="GO:0000105">
    <property type="term" value="P:L-histidine biosynthetic process"/>
    <property type="evidence" value="ECO:0007669"/>
    <property type="project" value="InterPro"/>
</dbReference>
<feature type="binding site" evidence="7">
    <location>
        <position position="250"/>
    </location>
    <ligand>
        <name>substrate</name>
    </ligand>
</feature>
<dbReference type="InterPro" id="IPR022695">
    <property type="entry name" value="Histidinol_DH_monofunct"/>
</dbReference>
<comment type="cofactor">
    <cofactor evidence="8">
        <name>Zn(2+)</name>
        <dbReference type="ChEBI" id="CHEBI:29105"/>
    </cofactor>
    <text evidence="8">Binds 1 zinc ion per subunit.</text>
</comment>
<accession>A0A3P3XUH2</accession>
<dbReference type="AlphaFoldDB" id="A0A3P3XUH2"/>
<feature type="active site" description="Proton acceptor" evidence="6">
    <location>
        <position position="320"/>
    </location>
</feature>
<gene>
    <name evidence="10" type="primary">hisD</name>
    <name evidence="10" type="ORF">SPIRO4BDMA_80058</name>
</gene>
<dbReference type="InterPro" id="IPR016161">
    <property type="entry name" value="Ald_DH/histidinol_DH"/>
</dbReference>
<dbReference type="Gene3D" id="1.20.5.1300">
    <property type="match status" value="1"/>
</dbReference>
<dbReference type="EC" id="1.1.1.23" evidence="10"/>
<keyword evidence="3 8" id="KW-0862">Zinc</keyword>
<sequence length="424" mass="44074">MEKHTLKRITIDEIPEPSVRLFDPKVAAVAMAAIEAIRAGGEAALREWAVKFDGLPGDVPLVISRDEMRAAYESLPHATAELLARAKGRIAAFAAAQRACLAPLDLPAQGGRHGHEFVPVERAGCYVPGGAFPLPSSAIMTLVPAKTAGVEEVWCAGPKPTPETLAAAWLAGADGFLRCGGAHAVAALAFGVAVPKCNVIVGPGGKYVAAAKRLLYGLVGTEAPAGPSELLIIADATANPEIVAADLLAQAEHSPDAMPALIVTDEKLADRIEEELSSQLSALPEPNRGIARAALGNGFCCVEPDLGRAVLGANRCAPEHLELATDRPTELARNVRNAGALFLGSGSAEVFGDYGAGPNHTLPTGGASKFAAGLSVIHFLRARTWLAIDDPSLLIGDTAAFARLEGLEAHARAALIRKRLQTEP</sequence>
<dbReference type="GO" id="GO:0046872">
    <property type="term" value="F:metal ion binding"/>
    <property type="evidence" value="ECO:0007669"/>
    <property type="project" value="UniProtKB-KW"/>
</dbReference>
<feature type="binding site" evidence="7">
    <location>
        <position position="353"/>
    </location>
    <ligand>
        <name>substrate</name>
    </ligand>
</feature>
<protein>
    <submittedName>
        <fullName evidence="10">Histidinol dehydrogenase</fullName>
        <ecNumber evidence="10">1.1.1.23</ecNumber>
    </submittedName>
</protein>
<proteinExistence type="inferred from homology"/>
<feature type="binding site" evidence="8">
    <location>
        <position position="250"/>
    </location>
    <ligand>
        <name>Zn(2+)</name>
        <dbReference type="ChEBI" id="CHEBI:29105"/>
    </ligand>
</feature>
<evidence type="ECO:0000256" key="4">
    <source>
        <dbReference type="ARBA" id="ARBA00023002"/>
    </source>
</evidence>
<feature type="binding site" evidence="7">
    <location>
        <position position="253"/>
    </location>
    <ligand>
        <name>substrate</name>
    </ligand>
</feature>
<dbReference type="GO" id="GO:0004399">
    <property type="term" value="F:histidinol dehydrogenase activity"/>
    <property type="evidence" value="ECO:0007669"/>
    <property type="project" value="UniProtKB-EC"/>
</dbReference>
<dbReference type="Gene3D" id="3.40.50.1980">
    <property type="entry name" value="Nitrogenase molybdenum iron protein domain"/>
    <property type="match status" value="2"/>
</dbReference>
<dbReference type="PRINTS" id="PR00083">
    <property type="entry name" value="HOLDHDRGNASE"/>
</dbReference>
<dbReference type="InterPro" id="IPR012131">
    <property type="entry name" value="Hstdl_DH"/>
</dbReference>
<dbReference type="SUPFAM" id="SSF53720">
    <property type="entry name" value="ALDH-like"/>
    <property type="match status" value="1"/>
</dbReference>
<name>A0A3P3XUH2_9SPIR</name>
<evidence type="ECO:0000256" key="6">
    <source>
        <dbReference type="PIRSR" id="PIRSR000099-1"/>
    </source>
</evidence>
<feature type="binding site" evidence="7">
    <location>
        <position position="320"/>
    </location>
    <ligand>
        <name>substrate</name>
    </ligand>
</feature>
<dbReference type="NCBIfam" id="TIGR00069">
    <property type="entry name" value="hisD"/>
    <property type="match status" value="1"/>
</dbReference>
<dbReference type="PANTHER" id="PTHR21256">
    <property type="entry name" value="HISTIDINOL DEHYDROGENASE HDH"/>
    <property type="match status" value="1"/>
</dbReference>
<organism evidence="10">
    <name type="scientific">uncultured spirochete</name>
    <dbReference type="NCBI Taxonomy" id="156406"/>
    <lineage>
        <taxon>Bacteria</taxon>
        <taxon>Pseudomonadati</taxon>
        <taxon>Spirochaetota</taxon>
        <taxon>Spirochaetia</taxon>
        <taxon>Spirochaetales</taxon>
        <taxon>environmental samples</taxon>
    </lineage>
</organism>
<evidence type="ECO:0000313" key="10">
    <source>
        <dbReference type="EMBL" id="SLM19951.1"/>
    </source>
</evidence>
<dbReference type="GO" id="GO:0005829">
    <property type="term" value="C:cytosol"/>
    <property type="evidence" value="ECO:0007669"/>
    <property type="project" value="TreeGrafter"/>
</dbReference>
<evidence type="ECO:0000256" key="3">
    <source>
        <dbReference type="ARBA" id="ARBA00022833"/>
    </source>
</evidence>
<feature type="binding site" evidence="8">
    <location>
        <position position="253"/>
    </location>
    <ligand>
        <name>Zn(2+)</name>
        <dbReference type="ChEBI" id="CHEBI:29105"/>
    </ligand>
</feature>
<dbReference type="CDD" id="cd06572">
    <property type="entry name" value="Histidinol_dh"/>
    <property type="match status" value="1"/>
</dbReference>
<evidence type="ECO:0000256" key="8">
    <source>
        <dbReference type="PIRSR" id="PIRSR000099-4"/>
    </source>
</evidence>
<feature type="binding site" evidence="8">
    <location>
        <position position="353"/>
    </location>
    <ligand>
        <name>Zn(2+)</name>
        <dbReference type="ChEBI" id="CHEBI:29105"/>
    </ligand>
</feature>
<feature type="binding site" evidence="8">
    <location>
        <position position="410"/>
    </location>
    <ligand>
        <name>Zn(2+)</name>
        <dbReference type="ChEBI" id="CHEBI:29105"/>
    </ligand>
</feature>
<dbReference type="PANTHER" id="PTHR21256:SF2">
    <property type="entry name" value="HISTIDINE BIOSYNTHESIS TRIFUNCTIONAL PROTEIN"/>
    <property type="match status" value="1"/>
</dbReference>
<evidence type="ECO:0000256" key="2">
    <source>
        <dbReference type="ARBA" id="ARBA00022723"/>
    </source>
</evidence>
<keyword evidence="2 8" id="KW-0479">Metal-binding</keyword>
<dbReference type="EMBL" id="FWDO01000008">
    <property type="protein sequence ID" value="SLM19951.1"/>
    <property type="molecule type" value="Genomic_DNA"/>
</dbReference>
<dbReference type="GO" id="GO:0051287">
    <property type="term" value="F:NAD binding"/>
    <property type="evidence" value="ECO:0007669"/>
    <property type="project" value="InterPro"/>
</dbReference>
<dbReference type="FunFam" id="3.40.50.1980:FF:000001">
    <property type="entry name" value="Histidinol dehydrogenase"/>
    <property type="match status" value="1"/>
</dbReference>
<dbReference type="Pfam" id="PF00815">
    <property type="entry name" value="Histidinol_dh"/>
    <property type="match status" value="1"/>
</dbReference>
<evidence type="ECO:0000256" key="5">
    <source>
        <dbReference type="PIRNR" id="PIRNR000099"/>
    </source>
</evidence>
<keyword evidence="4 5" id="KW-0560">Oxidoreductase</keyword>
<evidence type="ECO:0000256" key="9">
    <source>
        <dbReference type="RuleBase" id="RU004175"/>
    </source>
</evidence>
<feature type="binding site" evidence="7">
    <location>
        <position position="410"/>
    </location>
    <ligand>
        <name>substrate</name>
    </ligand>
</feature>
<evidence type="ECO:0000256" key="7">
    <source>
        <dbReference type="PIRSR" id="PIRSR000099-3"/>
    </source>
</evidence>
<feature type="binding site" evidence="7">
    <location>
        <position position="228"/>
    </location>
    <ligand>
        <name>substrate</name>
    </ligand>
</feature>
<dbReference type="PROSITE" id="PS00611">
    <property type="entry name" value="HISOL_DEHYDROGENASE"/>
    <property type="match status" value="1"/>
</dbReference>
<reference evidence="10" key="1">
    <citation type="submission" date="2017-02" db="EMBL/GenBank/DDBJ databases">
        <authorList>
            <person name="Regsiter A."/>
            <person name="William W."/>
        </authorList>
    </citation>
    <scope>NUCLEOTIDE SEQUENCE</scope>
    <source>
        <strain evidence="10">BdmA 4</strain>
    </source>
</reference>
<evidence type="ECO:0000256" key="1">
    <source>
        <dbReference type="ARBA" id="ARBA00010178"/>
    </source>
</evidence>
<feature type="active site" description="Proton acceptor" evidence="6">
    <location>
        <position position="319"/>
    </location>
</feature>
<feature type="binding site" evidence="7">
    <location>
        <position position="405"/>
    </location>
    <ligand>
        <name>substrate</name>
    </ligand>
</feature>